<gene>
    <name evidence="1" type="ORF">EDC25_12319</name>
</gene>
<dbReference type="Proteomes" id="UP000294599">
    <property type="component" value="Unassembled WGS sequence"/>
</dbReference>
<reference evidence="1 2" key="1">
    <citation type="submission" date="2019-03" db="EMBL/GenBank/DDBJ databases">
        <title>Genomic Encyclopedia of Type Strains, Phase IV (KMG-IV): sequencing the most valuable type-strain genomes for metagenomic binning, comparative biology and taxonomic classification.</title>
        <authorList>
            <person name="Goeker M."/>
        </authorList>
    </citation>
    <scope>NUCLEOTIDE SEQUENCE [LARGE SCALE GENOMIC DNA]</scope>
    <source>
        <strain evidence="1 2">DSM 21944</strain>
    </source>
</reference>
<dbReference type="RefSeq" id="WP_123520627.1">
    <property type="nucleotide sequence ID" value="NZ_JBHMFH010000001.1"/>
</dbReference>
<evidence type="ECO:0000313" key="2">
    <source>
        <dbReference type="Proteomes" id="UP000294599"/>
    </source>
</evidence>
<accession>A0A4S3L140</accession>
<comment type="caution">
    <text evidence="1">The sequence shown here is derived from an EMBL/GenBank/DDBJ whole genome shotgun (WGS) entry which is preliminary data.</text>
</comment>
<organism evidence="1 2">
    <name type="scientific">Pseudofulvimonas gallinarii</name>
    <dbReference type="NCBI Taxonomy" id="634155"/>
    <lineage>
        <taxon>Bacteria</taxon>
        <taxon>Pseudomonadati</taxon>
        <taxon>Pseudomonadota</taxon>
        <taxon>Gammaproteobacteria</taxon>
        <taxon>Lysobacterales</taxon>
        <taxon>Rhodanobacteraceae</taxon>
        <taxon>Pseudofulvimonas</taxon>
    </lineage>
</organism>
<evidence type="ECO:0000313" key="1">
    <source>
        <dbReference type="EMBL" id="TCS94349.1"/>
    </source>
</evidence>
<sequence>MPADDGAVHGRLRWLRGHGLSVGRTLGEMLSELPHHRTERRGCGYTQATRYLATRIVAARDPLDPSDLLLLGDWPLRRVEVLARQARQAGWPAGWRALHRAPADVLEALPDVELVEAVAGPGRALDTLARLEGPPGMRVFAGLLRQVIGGGHSSAPELPAMTRLPGIGSCSQAEEFFLEIAHGKIRRGGRVNVCAGADGQPLLVEKIDLGESHSAMSLAPLQLNGVELPAGSLFALQVDGSRPALASSPRGGVFDLSAIGQARFLRLSTLAVPPAERASVFTRQFETQVQRDFLSPATTTIDDLAHYAQVRIAAAA</sequence>
<proteinExistence type="predicted"/>
<dbReference type="AlphaFoldDB" id="A0A4S3L140"/>
<dbReference type="EMBL" id="SMAF01000023">
    <property type="protein sequence ID" value="TCS94349.1"/>
    <property type="molecule type" value="Genomic_DNA"/>
</dbReference>
<keyword evidence="2" id="KW-1185">Reference proteome</keyword>
<name>A0A4S3L140_9GAMM</name>
<protein>
    <submittedName>
        <fullName evidence="1">Uncharacterized protein</fullName>
    </submittedName>
</protein>